<evidence type="ECO:0000313" key="1">
    <source>
        <dbReference type="EMBL" id="EER10038.1"/>
    </source>
</evidence>
<dbReference type="Proteomes" id="UP000007800">
    <property type="component" value="Unassembled WGS sequence"/>
</dbReference>
<accession>C5KZL0</accession>
<name>C5KZL0_PERM5</name>
<dbReference type="InParanoid" id="C5KZL0"/>
<dbReference type="EMBL" id="GG677899">
    <property type="protein sequence ID" value="EER10038.1"/>
    <property type="molecule type" value="Genomic_DNA"/>
</dbReference>
<gene>
    <name evidence="1" type="ORF">Pmar_PMAR007034</name>
</gene>
<proteinExistence type="predicted"/>
<organism evidence="2">
    <name type="scientific">Perkinsus marinus (strain ATCC 50983 / TXsc)</name>
    <dbReference type="NCBI Taxonomy" id="423536"/>
    <lineage>
        <taxon>Eukaryota</taxon>
        <taxon>Sar</taxon>
        <taxon>Alveolata</taxon>
        <taxon>Perkinsozoa</taxon>
        <taxon>Perkinsea</taxon>
        <taxon>Perkinsida</taxon>
        <taxon>Perkinsidae</taxon>
        <taxon>Perkinsus</taxon>
    </lineage>
</organism>
<protein>
    <submittedName>
        <fullName evidence="1">Uncharacterized protein</fullName>
    </submittedName>
</protein>
<keyword evidence="2" id="KW-1185">Reference proteome</keyword>
<evidence type="ECO:0000313" key="2">
    <source>
        <dbReference type="Proteomes" id="UP000007800"/>
    </source>
</evidence>
<dbReference type="GeneID" id="9038316"/>
<reference evidence="1 2" key="1">
    <citation type="submission" date="2008-07" db="EMBL/GenBank/DDBJ databases">
        <authorList>
            <person name="El-Sayed N."/>
            <person name="Caler E."/>
            <person name="Inman J."/>
            <person name="Amedeo P."/>
            <person name="Hass B."/>
            <person name="Wortman J."/>
        </authorList>
    </citation>
    <scope>NUCLEOTIDE SEQUENCE [LARGE SCALE GENOMIC DNA]</scope>
    <source>
        <strain evidence="2">ATCC 50983 / TXsc</strain>
    </source>
</reference>
<dbReference type="AlphaFoldDB" id="C5KZL0"/>
<sequence>MRLVTRVRGVGLRYFTSSNRESGRLKRLSILQRIAAREDLHDKLAANSAMEDALRCIQEEMDQLSPDILEDSACDAELENSTRK</sequence>
<dbReference type="RefSeq" id="XP_002778243.1">
    <property type="nucleotide sequence ID" value="XM_002778197.1"/>
</dbReference>